<feature type="transmembrane region" description="Helical" evidence="1">
    <location>
        <begin position="80"/>
        <end position="101"/>
    </location>
</feature>
<evidence type="ECO:0000313" key="2">
    <source>
        <dbReference type="EMBL" id="GAV21053.1"/>
    </source>
</evidence>
<dbReference type="OrthoDB" id="9794066at2"/>
<dbReference type="PANTHER" id="PTHR31721">
    <property type="entry name" value="OS06G0710300 PROTEIN"/>
    <property type="match status" value="1"/>
</dbReference>
<keyword evidence="3" id="KW-1185">Reference proteome</keyword>
<dbReference type="AlphaFoldDB" id="A0A1L8CQ86"/>
<keyword evidence="1" id="KW-0812">Transmembrane</keyword>
<dbReference type="InterPro" id="IPR005134">
    <property type="entry name" value="UPF0114"/>
</dbReference>
<accession>A0A1L8CQ86</accession>
<dbReference type="RefSeq" id="WP_072660361.1">
    <property type="nucleotide sequence ID" value="NZ_BDFD01000020.1"/>
</dbReference>
<comment type="caution">
    <text evidence="2">The sequence shown here is derived from an EMBL/GenBank/DDBJ whole genome shotgun (WGS) entry which is preliminary data.</text>
</comment>
<name>A0A1L8CQ86_9PROT</name>
<dbReference type="Pfam" id="PF03350">
    <property type="entry name" value="UPF0114"/>
    <property type="match status" value="1"/>
</dbReference>
<dbReference type="PANTHER" id="PTHR31721:SF4">
    <property type="entry name" value="OS06G0710300 PROTEIN"/>
    <property type="match status" value="1"/>
</dbReference>
<gene>
    <name evidence="2" type="ORF">MMIC_P2032</name>
</gene>
<feature type="transmembrane region" description="Helical" evidence="1">
    <location>
        <begin position="21"/>
        <end position="44"/>
    </location>
</feature>
<protein>
    <recommendedName>
        <fullName evidence="4">YqhA family protein</fullName>
    </recommendedName>
</protein>
<reference evidence="2 3" key="1">
    <citation type="journal article" date="2017" name="Arch. Microbiol.">
        <title>Mariprofundus micogutta sp. nov., a novel iron-oxidizing zetaproteobacterium isolated from a deep-sea hydrothermal field at the Bayonnaise knoll of the Izu-Ogasawara arc, and a description of Mariprofundales ord. nov. and Zetaproteobacteria classis nov.</title>
        <authorList>
            <person name="Makita H."/>
            <person name="Tanaka E."/>
            <person name="Mitsunobu S."/>
            <person name="Miyazaki M."/>
            <person name="Nunoura T."/>
            <person name="Uematsu K."/>
            <person name="Takaki Y."/>
            <person name="Nishi S."/>
            <person name="Shimamura S."/>
            <person name="Takai K."/>
        </authorList>
    </citation>
    <scope>NUCLEOTIDE SEQUENCE [LARGE SCALE GENOMIC DNA]</scope>
    <source>
        <strain evidence="2 3">ET2</strain>
    </source>
</reference>
<proteinExistence type="predicted"/>
<feature type="transmembrane region" description="Helical" evidence="1">
    <location>
        <begin position="157"/>
        <end position="179"/>
    </location>
</feature>
<feature type="transmembrane region" description="Helical" evidence="1">
    <location>
        <begin position="132"/>
        <end position="151"/>
    </location>
</feature>
<keyword evidence="1" id="KW-0472">Membrane</keyword>
<organism evidence="2 3">
    <name type="scientific">Mariprofundus micogutta</name>
    <dbReference type="NCBI Taxonomy" id="1921010"/>
    <lineage>
        <taxon>Bacteria</taxon>
        <taxon>Pseudomonadati</taxon>
        <taxon>Pseudomonadota</taxon>
        <taxon>Candidatius Mariprofundia</taxon>
        <taxon>Mariprofundales</taxon>
        <taxon>Mariprofundaceae</taxon>
        <taxon>Mariprofundus</taxon>
    </lineage>
</organism>
<evidence type="ECO:0008006" key="4">
    <source>
        <dbReference type="Google" id="ProtNLM"/>
    </source>
</evidence>
<dbReference type="Proteomes" id="UP000231632">
    <property type="component" value="Unassembled WGS sequence"/>
</dbReference>
<sequence length="188" mass="20911">MKKSEDRSVLEAVFENSLWQTRWSVLVAVISSIIASLLMFYIAAVDTFYTIEHLVSYAGVLDHVERGEVRAEAVAQVVEIIDIFLLAVVLMIFGLGLYELYISKIDHAYEDGDEASDHLLSISSLDDLKSRLGKVIMMILIVKFFEMAIGMEVDDTMSLLMFAGGVLMSAGALIFTEMATRSGVKRRS</sequence>
<dbReference type="PIRSF" id="PIRSF026509">
    <property type="entry name" value="UCP026509"/>
    <property type="match status" value="1"/>
</dbReference>
<dbReference type="STRING" id="1921010.MMIC_P2032"/>
<dbReference type="EMBL" id="BDFD01000020">
    <property type="protein sequence ID" value="GAV21053.1"/>
    <property type="molecule type" value="Genomic_DNA"/>
</dbReference>
<evidence type="ECO:0000256" key="1">
    <source>
        <dbReference type="SAM" id="Phobius"/>
    </source>
</evidence>
<evidence type="ECO:0000313" key="3">
    <source>
        <dbReference type="Proteomes" id="UP000231632"/>
    </source>
</evidence>
<keyword evidence="1" id="KW-1133">Transmembrane helix</keyword>